<comment type="catalytic activity">
    <reaction evidence="1">
        <text>adenylyl-molybdopterin + molybdate = Mo-molybdopterin + AMP + H(+)</text>
        <dbReference type="Rhea" id="RHEA:35047"/>
        <dbReference type="ChEBI" id="CHEBI:15378"/>
        <dbReference type="ChEBI" id="CHEBI:36264"/>
        <dbReference type="ChEBI" id="CHEBI:62727"/>
        <dbReference type="ChEBI" id="CHEBI:71302"/>
        <dbReference type="ChEBI" id="CHEBI:456215"/>
    </reaction>
</comment>
<dbReference type="GO" id="GO:0061599">
    <property type="term" value="F:molybdopterin molybdotransferase activity"/>
    <property type="evidence" value="ECO:0007669"/>
    <property type="project" value="UniProtKB-UniRule"/>
</dbReference>
<dbReference type="InterPro" id="IPR036135">
    <property type="entry name" value="MoeA_linker/N_sf"/>
</dbReference>
<protein>
    <recommendedName>
        <fullName evidence="1">Molybdopterin biosynthesis protein CNX1</fullName>
    </recommendedName>
    <alternativeName>
        <fullName evidence="1">Molybdenum cofactor biosynthesis enzyme CNX1</fullName>
    </alternativeName>
    <domain>
        <recommendedName>
            <fullName evidence="1">Molybdopterin molybdenumtransferase</fullName>
            <shortName evidence="1">MPT Mo-transferase</shortName>
            <ecNumber evidence="1">2.10.1.1</ecNumber>
        </recommendedName>
        <alternativeName>
            <fullName evidence="1">Domain E</fullName>
        </alternativeName>
    </domain>
    <domain>
        <recommendedName>
            <fullName evidence="1">Molybdopterin adenylyltransferase</fullName>
            <shortName evidence="1">MPT adenylyltransferase</shortName>
            <ecNumber evidence="1">2.7.7.75</ecNumber>
        </recommendedName>
        <alternativeName>
            <fullName evidence="1">Domain G</fullName>
        </alternativeName>
    </domain>
</protein>
<evidence type="ECO:0000313" key="2">
    <source>
        <dbReference type="EMBL" id="KAA0055699.1"/>
    </source>
</evidence>
<comment type="function">
    <text evidence="1">Catalyzes two steps in the biosynthesis of the molybdenum cofactor. In the first step, molybdopterin is adenylated. Subsequently, molybdate is inserted into adenylated molybdopterin and AMP is released.</text>
</comment>
<dbReference type="GO" id="GO:0046872">
    <property type="term" value="F:metal ion binding"/>
    <property type="evidence" value="ECO:0007669"/>
    <property type="project" value="UniProtKB-UniRule"/>
</dbReference>
<comment type="pathway">
    <text evidence="1">Cofactor biosynthesis; molybdopterin biosynthesis.</text>
</comment>
<keyword evidence="1" id="KW-0500">Molybdenum</keyword>
<dbReference type="EC" id="2.7.7.75" evidence="1"/>
<dbReference type="SUPFAM" id="SSF63882">
    <property type="entry name" value="MoeA N-terminal region -like"/>
    <property type="match status" value="1"/>
</dbReference>
<comment type="similarity">
    <text evidence="1">Belongs to the MoeA family.</text>
</comment>
<evidence type="ECO:0000313" key="3">
    <source>
        <dbReference type="Proteomes" id="UP000321393"/>
    </source>
</evidence>
<organism evidence="2 3">
    <name type="scientific">Cucumis melo var. makuwa</name>
    <name type="common">Oriental melon</name>
    <dbReference type="NCBI Taxonomy" id="1194695"/>
    <lineage>
        <taxon>Eukaryota</taxon>
        <taxon>Viridiplantae</taxon>
        <taxon>Streptophyta</taxon>
        <taxon>Embryophyta</taxon>
        <taxon>Tracheophyta</taxon>
        <taxon>Spermatophyta</taxon>
        <taxon>Magnoliopsida</taxon>
        <taxon>eudicotyledons</taxon>
        <taxon>Gunneridae</taxon>
        <taxon>Pentapetalae</taxon>
        <taxon>rosids</taxon>
        <taxon>fabids</taxon>
        <taxon>Cucurbitales</taxon>
        <taxon>Cucurbitaceae</taxon>
        <taxon>Benincaseae</taxon>
        <taxon>Cucumis</taxon>
    </lineage>
</organism>
<dbReference type="OrthoDB" id="4349954at2759"/>
<dbReference type="AlphaFoldDB" id="A0A5A7UQE6"/>
<dbReference type="PANTHER" id="PTHR10192">
    <property type="entry name" value="MOLYBDOPTERIN BIOSYNTHESIS PROTEIN"/>
    <property type="match status" value="1"/>
</dbReference>
<comment type="cofactor">
    <cofactor evidence="1">
        <name>Mg(2+)</name>
        <dbReference type="ChEBI" id="CHEBI:18420"/>
    </cofactor>
</comment>
<evidence type="ECO:0000256" key="1">
    <source>
        <dbReference type="RuleBase" id="RU365090"/>
    </source>
</evidence>
<keyword evidence="1" id="KW-0460">Magnesium</keyword>
<proteinExistence type="inferred from homology"/>
<comment type="catalytic activity">
    <reaction evidence="1">
        <text>molybdopterin + ATP + H(+) = adenylyl-molybdopterin + diphosphate</text>
        <dbReference type="Rhea" id="RHEA:31331"/>
        <dbReference type="ChEBI" id="CHEBI:15378"/>
        <dbReference type="ChEBI" id="CHEBI:30616"/>
        <dbReference type="ChEBI" id="CHEBI:33019"/>
        <dbReference type="ChEBI" id="CHEBI:58698"/>
        <dbReference type="ChEBI" id="CHEBI:62727"/>
    </reaction>
</comment>
<dbReference type="Gene3D" id="3.90.105.10">
    <property type="entry name" value="Molybdopterin biosynthesis moea protein, domain 2"/>
    <property type="match status" value="1"/>
</dbReference>
<dbReference type="GO" id="GO:0061598">
    <property type="term" value="F:molybdopterin adenylyltransferase activity"/>
    <property type="evidence" value="ECO:0007669"/>
    <property type="project" value="UniProtKB-UniRule"/>
</dbReference>
<dbReference type="GO" id="GO:0005829">
    <property type="term" value="C:cytosol"/>
    <property type="evidence" value="ECO:0007669"/>
    <property type="project" value="TreeGrafter"/>
</dbReference>
<dbReference type="InterPro" id="IPR038987">
    <property type="entry name" value="MoeA-like"/>
</dbReference>
<dbReference type="Proteomes" id="UP000321393">
    <property type="component" value="Unassembled WGS sequence"/>
</dbReference>
<reference evidence="2 3" key="1">
    <citation type="submission" date="2019-08" db="EMBL/GenBank/DDBJ databases">
        <title>Draft genome sequences of two oriental melons (Cucumis melo L. var makuwa).</title>
        <authorList>
            <person name="Kwon S.-Y."/>
        </authorList>
    </citation>
    <scope>NUCLEOTIDE SEQUENCE [LARGE SCALE GENOMIC DNA]</scope>
    <source>
        <strain evidence="3">cv. SW 3</strain>
        <tissue evidence="2">Leaf</tissue>
    </source>
</reference>
<dbReference type="GO" id="GO:0006777">
    <property type="term" value="P:Mo-molybdopterin cofactor biosynthetic process"/>
    <property type="evidence" value="ECO:0007669"/>
    <property type="project" value="UniProtKB-UniRule"/>
</dbReference>
<sequence length="96" mass="10658">MTLHSQGCDIEKDALVLKAGDKIGSSEIGLLATVGVMTVKVYPTPVVAVLSTGDELVEPQTECLGRGQVLWNIMLRHFLVPFFYFSKNRIQHKIKE</sequence>
<keyword evidence="1" id="KW-0501">Molybdenum cofactor biosynthesis</keyword>
<accession>A0A5A7UQE6</accession>
<dbReference type="GO" id="GO:0005524">
    <property type="term" value="F:ATP binding"/>
    <property type="evidence" value="ECO:0007669"/>
    <property type="project" value="UniProtKB-UniRule"/>
</dbReference>
<gene>
    <name evidence="2" type="ORF">E6C27_scaffold181G00810</name>
</gene>
<keyword evidence="1" id="KW-0808">Transferase</keyword>
<dbReference type="STRING" id="1194695.A0A5A7UQE6"/>
<dbReference type="EC" id="2.10.1.1" evidence="1"/>
<name>A0A5A7UQE6_CUCMM</name>
<dbReference type="EMBL" id="SSTE01008412">
    <property type="protein sequence ID" value="KAA0055699.1"/>
    <property type="molecule type" value="Genomic_DNA"/>
</dbReference>
<comment type="caution">
    <text evidence="2">The sequence shown here is derived from an EMBL/GenBank/DDBJ whole genome shotgun (WGS) entry which is preliminary data.</text>
</comment>
<keyword evidence="1" id="KW-0479">Metal-binding</keyword>
<dbReference type="UniPathway" id="UPA00344"/>
<dbReference type="PANTHER" id="PTHR10192:SF5">
    <property type="entry name" value="GEPHYRIN"/>
    <property type="match status" value="1"/>
</dbReference>